<evidence type="ECO:0000256" key="1">
    <source>
        <dbReference type="ARBA" id="ARBA00006739"/>
    </source>
</evidence>
<dbReference type="PANTHER" id="PTHR43630:SF1">
    <property type="entry name" value="POLY-BETA-1,6-N-ACETYL-D-GLUCOSAMINE SYNTHASE"/>
    <property type="match status" value="1"/>
</dbReference>
<dbReference type="Pfam" id="PF00535">
    <property type="entry name" value="Glycos_transf_2"/>
    <property type="match status" value="1"/>
</dbReference>
<feature type="transmembrane region" description="Helical" evidence="4">
    <location>
        <begin position="6"/>
        <end position="31"/>
    </location>
</feature>
<sequence length="380" mass="41944">MLEALFFGSLLLIFYTYLGYPLAAACLGMVVRREVSKGGGEPSVTVVIAAYNEAQVIAATVENKLALDYPRERLEIMVVSDGSTDGTDAIVAGFADRGVRLMRQEPRAGKTSALNLAIPLARGEIVVFSDANSLYAPDALKQVVANFADPSVGYVTGQMVYANEEGTGVGEGCGAYMRYENLLRALETRVGSVVGVDGGIDAVRASLYRPMGPDLLPDFVLPLRVVEQGYRVVYEPKALLCEQALKEDADEYRMRVRVSLRAFWALWEMRTLLNPLRYPLFSWQLFSHKVLRYLCFVFLAVAYLANAMLLGGGWPYRVLFLAQNVLYLLALCSRFLERAGYGSRLLSLGRYFCLLNIAAAHACGKFLLGKKQVLWAPRKG</sequence>
<reference evidence="6 7" key="1">
    <citation type="submission" date="2021-06" db="EMBL/GenBank/DDBJ databases">
        <title>Gemonas diversity in paddy soil.</title>
        <authorList>
            <person name="Liu G."/>
        </authorList>
    </citation>
    <scope>NUCLEOTIDE SEQUENCE [LARGE SCALE GENOMIC DNA]</scope>
    <source>
        <strain evidence="6 7">RG29</strain>
    </source>
</reference>
<evidence type="ECO:0000313" key="7">
    <source>
        <dbReference type="Proteomes" id="UP000683493"/>
    </source>
</evidence>
<name>A0ABX8JEF2_9BACT</name>
<feature type="transmembrane region" description="Helical" evidence="4">
    <location>
        <begin position="348"/>
        <end position="368"/>
    </location>
</feature>
<evidence type="ECO:0000256" key="3">
    <source>
        <dbReference type="ARBA" id="ARBA00022679"/>
    </source>
</evidence>
<evidence type="ECO:0000256" key="2">
    <source>
        <dbReference type="ARBA" id="ARBA00022676"/>
    </source>
</evidence>
<feature type="domain" description="Glycosyltransferase 2-like" evidence="5">
    <location>
        <begin position="45"/>
        <end position="167"/>
    </location>
</feature>
<dbReference type="EMBL" id="CP076724">
    <property type="protein sequence ID" value="QWV95852.1"/>
    <property type="molecule type" value="Genomic_DNA"/>
</dbReference>
<dbReference type="InterPro" id="IPR001173">
    <property type="entry name" value="Glyco_trans_2-like"/>
</dbReference>
<keyword evidence="4" id="KW-0472">Membrane</keyword>
<keyword evidence="2" id="KW-0328">Glycosyltransferase</keyword>
<protein>
    <submittedName>
        <fullName evidence="6">Glycosyltransferase family 2 protein</fullName>
    </submittedName>
</protein>
<dbReference type="Proteomes" id="UP000683493">
    <property type="component" value="Chromosome"/>
</dbReference>
<proteinExistence type="inferred from homology"/>
<comment type="similarity">
    <text evidence="1">Belongs to the glycosyltransferase 2 family.</text>
</comment>
<keyword evidence="4" id="KW-1133">Transmembrane helix</keyword>
<keyword evidence="4" id="KW-0812">Transmembrane</keyword>
<dbReference type="CDD" id="cd06439">
    <property type="entry name" value="CESA_like_1"/>
    <property type="match status" value="1"/>
</dbReference>
<feature type="transmembrane region" description="Helical" evidence="4">
    <location>
        <begin position="290"/>
        <end position="310"/>
    </location>
</feature>
<keyword evidence="7" id="KW-1185">Reference proteome</keyword>
<evidence type="ECO:0000313" key="6">
    <source>
        <dbReference type="EMBL" id="QWV95852.1"/>
    </source>
</evidence>
<organism evidence="6 7">
    <name type="scientific">Geomonas diazotrophica</name>
    <dbReference type="NCBI Taxonomy" id="2843197"/>
    <lineage>
        <taxon>Bacteria</taxon>
        <taxon>Pseudomonadati</taxon>
        <taxon>Thermodesulfobacteriota</taxon>
        <taxon>Desulfuromonadia</taxon>
        <taxon>Geobacterales</taxon>
        <taxon>Geobacteraceae</taxon>
        <taxon>Geomonas</taxon>
    </lineage>
</organism>
<dbReference type="PANTHER" id="PTHR43630">
    <property type="entry name" value="POLY-BETA-1,6-N-ACETYL-D-GLUCOSAMINE SYNTHASE"/>
    <property type="match status" value="1"/>
</dbReference>
<evidence type="ECO:0000259" key="5">
    <source>
        <dbReference type="Pfam" id="PF00535"/>
    </source>
</evidence>
<gene>
    <name evidence="6" type="ORF">KP005_10635</name>
</gene>
<keyword evidence="3" id="KW-0808">Transferase</keyword>
<evidence type="ECO:0000256" key="4">
    <source>
        <dbReference type="SAM" id="Phobius"/>
    </source>
</evidence>
<accession>A0ABX8JEF2</accession>